<feature type="transmembrane region" description="Helical" evidence="1">
    <location>
        <begin position="482"/>
        <end position="505"/>
    </location>
</feature>
<comment type="caution">
    <text evidence="3">The sequence shown here is derived from an EMBL/GenBank/DDBJ whole genome shotgun (WGS) entry which is preliminary data.</text>
</comment>
<feature type="domain" description="CAAX prenyl protease 2/Lysostaphin resistance protein A-like" evidence="2">
    <location>
        <begin position="399"/>
        <end position="507"/>
    </location>
</feature>
<feature type="transmembrane region" description="Helical" evidence="1">
    <location>
        <begin position="525"/>
        <end position="544"/>
    </location>
</feature>
<evidence type="ECO:0000256" key="1">
    <source>
        <dbReference type="SAM" id="Phobius"/>
    </source>
</evidence>
<keyword evidence="1" id="KW-1133">Transmembrane helix</keyword>
<keyword evidence="3" id="KW-0378">Hydrolase</keyword>
<feature type="transmembrane region" description="Helical" evidence="1">
    <location>
        <begin position="269"/>
        <end position="290"/>
    </location>
</feature>
<feature type="transmembrane region" description="Helical" evidence="1">
    <location>
        <begin position="236"/>
        <end position="257"/>
    </location>
</feature>
<dbReference type="GO" id="GO:0008237">
    <property type="term" value="F:metallopeptidase activity"/>
    <property type="evidence" value="ECO:0007669"/>
    <property type="project" value="UniProtKB-KW"/>
</dbReference>
<feature type="transmembrane region" description="Helical" evidence="1">
    <location>
        <begin position="302"/>
        <end position="325"/>
    </location>
</feature>
<reference evidence="3 4" key="1">
    <citation type="submission" date="2020-08" db="EMBL/GenBank/DDBJ databases">
        <title>Cohnella phylogeny.</title>
        <authorList>
            <person name="Dunlap C."/>
        </authorList>
    </citation>
    <scope>NUCLEOTIDE SEQUENCE [LARGE SCALE GENOMIC DNA]</scope>
    <source>
        <strain evidence="3 4">DSM 28246</strain>
    </source>
</reference>
<feature type="transmembrane region" description="Helical" evidence="1">
    <location>
        <begin position="6"/>
        <end position="23"/>
    </location>
</feature>
<keyword evidence="3" id="KW-0645">Protease</keyword>
<dbReference type="Proteomes" id="UP000547209">
    <property type="component" value="Unassembled WGS sequence"/>
</dbReference>
<keyword evidence="4" id="KW-1185">Reference proteome</keyword>
<keyword evidence="1" id="KW-0812">Transmembrane</keyword>
<evidence type="ECO:0000313" key="3">
    <source>
        <dbReference type="EMBL" id="MBB6670959.1"/>
    </source>
</evidence>
<protein>
    <submittedName>
        <fullName evidence="3">CPBP family intramembrane metalloprotease</fullName>
    </submittedName>
</protein>
<name>A0A7X0VFT7_9BACL</name>
<evidence type="ECO:0000259" key="2">
    <source>
        <dbReference type="Pfam" id="PF02517"/>
    </source>
</evidence>
<keyword evidence="1" id="KW-0472">Membrane</keyword>
<feature type="transmembrane region" description="Helical" evidence="1">
    <location>
        <begin position="360"/>
        <end position="381"/>
    </location>
</feature>
<dbReference type="AlphaFoldDB" id="A0A7X0VFT7"/>
<keyword evidence="3" id="KW-0482">Metalloprotease</keyword>
<feature type="transmembrane region" description="Helical" evidence="1">
    <location>
        <begin position="393"/>
        <end position="412"/>
    </location>
</feature>
<proteinExistence type="predicted"/>
<dbReference type="InterPro" id="IPR003675">
    <property type="entry name" value="Rce1/LyrA-like_dom"/>
</dbReference>
<dbReference type="EMBL" id="JACJVP010000012">
    <property type="protein sequence ID" value="MBB6670959.1"/>
    <property type="molecule type" value="Genomic_DNA"/>
</dbReference>
<dbReference type="GO" id="GO:0006508">
    <property type="term" value="P:proteolysis"/>
    <property type="evidence" value="ECO:0007669"/>
    <property type="project" value="UniProtKB-KW"/>
</dbReference>
<organism evidence="3 4">
    <name type="scientific">Cohnella nanjingensis</name>
    <dbReference type="NCBI Taxonomy" id="1387779"/>
    <lineage>
        <taxon>Bacteria</taxon>
        <taxon>Bacillati</taxon>
        <taxon>Bacillota</taxon>
        <taxon>Bacilli</taxon>
        <taxon>Bacillales</taxon>
        <taxon>Paenibacillaceae</taxon>
        <taxon>Cohnella</taxon>
    </lineage>
</organism>
<gene>
    <name evidence="3" type="ORF">H7C19_09685</name>
</gene>
<dbReference type="GO" id="GO:0080120">
    <property type="term" value="P:CAAX-box protein maturation"/>
    <property type="evidence" value="ECO:0007669"/>
    <property type="project" value="UniProtKB-ARBA"/>
</dbReference>
<sequence>MLSFRWYVISGIGFLLFLFLQVFPNSDQISSSGGNGVLERDAARQQALGYAAEKWGIRPDETSRIVVTHLSDSDTVGYLSKERLSKAYDKTWDAKFPTDVYEVELRPAGSDERLTLALHMQSGQLVSWDRVSGNRASLGLSKRQEEQLAATVPAGREQTAAALAWVGQAGYDEAEWEPTGDATPDGAVVLQSRKSELGEARLQLTVKPGERLTYRYVLPASYTDYMAGQEKIAGKLSIFGFVLPMITLFVLAVIYAATYSGWSSFRRGIFLSSAFFLLYAGFTFNLKAGIRAQMGAETGDGAVMTLLIVNLFIYAAMALLTYFSAVGGDGLWRSMGYSLWPRWRDPGFGASVLRSAGQGYVLAMILLGAQSIILVVLQALLGSFYSSDASQSMYNMAYPWLLPLLGWCAGISEELQSRLFSIGLFRRWFVGGARRILRRDPSRRSAATLTLIAMVPASAIWAFGHVGYAVYPVYTRLIELTLMGLLFGWFMLRFGLLAVLFAHVVLDSTLMGVQMLSDGLSSDNWGGVFSFIMPAAVGIIVWWLRRRFPGRGAAGAKLA</sequence>
<dbReference type="GO" id="GO:0004175">
    <property type="term" value="F:endopeptidase activity"/>
    <property type="evidence" value="ECO:0007669"/>
    <property type="project" value="UniProtKB-ARBA"/>
</dbReference>
<feature type="transmembrane region" description="Helical" evidence="1">
    <location>
        <begin position="446"/>
        <end position="470"/>
    </location>
</feature>
<dbReference type="RefSeq" id="WP_185142443.1">
    <property type="nucleotide sequence ID" value="NZ_JACJVP010000012.1"/>
</dbReference>
<accession>A0A7X0VFT7</accession>
<evidence type="ECO:0000313" key="4">
    <source>
        <dbReference type="Proteomes" id="UP000547209"/>
    </source>
</evidence>
<dbReference type="Pfam" id="PF02517">
    <property type="entry name" value="Rce1-like"/>
    <property type="match status" value="1"/>
</dbReference>